<sequence>MKSFSQWVVRHYKFIILFCALLLIPGFYGMSATKINYDLLTYLPQELNSVQGQNILEKDFGVAGNAFLLVEDQEDWQVQNLKKKIEKIDGVEKVIWIDNWADITIPREFIPEKVCDQFYNKDATLMQIQFMEGSGSELTVAAIAEIKDLLNRNMYLGGTSAVISDLRILMNHEKTIYLILAVVLIFFILSLTLTSTIVPVLFLASIGAAVVYNLGSNIFLGDISYVTSAIAAVLQLGVTMDFSIFLLHRYQEEKNRLGKKEAAMEEAIHKTFVAIGSSSLTAIAGFLSLSVMQIGLGKDMGFVMAKGVALGVIISLTLLPSLILLCDDLISHYKHRVLLPKFEWTARLVSKRYWVLAGLFVLLLFPAFYGKENVPVFYNLSDALPREIESIKSTDYIKQRFGSSDTLFLITPCDKEWKLKALASQLSKVDGVTGVTSITDVKDIAIPDEYIPSDIKESFSNGQYDYTLIQSKYAPADEHAPEMIKDIRAQTARYFPNSYLSGESVLTDDMIKLADTDQKEVDKWSIGAILIILALTFGSITLPLLLVLVIELAIFINLGIPYYTNTTIPFIAVMTIGAIQLGSCINYAILMVTRYKEELAVHDKYNAIRNAVQGTGGSIVTSALALAFATIGVGFISKVDMIGSLSMMIARGAVISMLAILFFLPPLLVICQELIAATSLRWHKGLKNEGGEGIEKTIS</sequence>
<comment type="subcellular location">
    <subcellularLocation>
        <location evidence="1">Cell membrane</location>
        <topology evidence="1">Multi-pass membrane protein</topology>
    </subcellularLocation>
</comment>
<dbReference type="Gene3D" id="1.20.1640.10">
    <property type="entry name" value="Multidrug efflux transporter AcrB transmembrane domain"/>
    <property type="match status" value="2"/>
</dbReference>
<keyword evidence="4 6" id="KW-1133">Transmembrane helix</keyword>
<evidence type="ECO:0000313" key="9">
    <source>
        <dbReference type="Proteomes" id="UP000045545"/>
    </source>
</evidence>
<protein>
    <submittedName>
        <fullName evidence="8">Acriflavin resistance protein</fullName>
    </submittedName>
</protein>
<proteinExistence type="predicted"/>
<evidence type="ECO:0000256" key="6">
    <source>
        <dbReference type="SAM" id="Phobius"/>
    </source>
</evidence>
<dbReference type="SUPFAM" id="SSF82866">
    <property type="entry name" value="Multidrug efflux transporter AcrB transmembrane domain"/>
    <property type="match status" value="2"/>
</dbReference>
<keyword evidence="2" id="KW-1003">Cell membrane</keyword>
<dbReference type="InterPro" id="IPR050545">
    <property type="entry name" value="Mycobact_MmpL"/>
</dbReference>
<dbReference type="InterPro" id="IPR001036">
    <property type="entry name" value="Acrflvin-R"/>
</dbReference>
<dbReference type="EMBL" id="CGIH01000002">
    <property type="protein sequence ID" value="CFW97264.1"/>
    <property type="molecule type" value="Genomic_DNA"/>
</dbReference>
<dbReference type="Proteomes" id="UP000045545">
    <property type="component" value="Unassembled WGS sequence"/>
</dbReference>
<feature type="transmembrane region" description="Helical" evidence="6">
    <location>
        <begin position="271"/>
        <end position="296"/>
    </location>
</feature>
<dbReference type="PANTHER" id="PTHR33406:SF13">
    <property type="entry name" value="MEMBRANE PROTEIN YDFJ"/>
    <property type="match status" value="1"/>
</dbReference>
<dbReference type="PANTHER" id="PTHR33406">
    <property type="entry name" value="MEMBRANE PROTEIN MJ1562-RELATED"/>
    <property type="match status" value="1"/>
</dbReference>
<gene>
    <name evidence="8" type="ORF">76</name>
</gene>
<feature type="transmembrane region" description="Helical" evidence="6">
    <location>
        <begin position="12"/>
        <end position="30"/>
    </location>
</feature>
<evidence type="ECO:0000313" key="8">
    <source>
        <dbReference type="EMBL" id="CFW97264.1"/>
    </source>
</evidence>
<reference evidence="8 9" key="1">
    <citation type="submission" date="2015-03" db="EMBL/GenBank/DDBJ databases">
        <authorList>
            <person name="Murphy D."/>
        </authorList>
    </citation>
    <scope>NUCLEOTIDE SEQUENCE [LARGE SCALE GENOMIC DNA]</scope>
    <source>
        <strain evidence="8 9">OL-4</strain>
    </source>
</reference>
<accession>A0A0E4G9Y0</accession>
<feature type="domain" description="Membrane transport protein MMPL" evidence="7">
    <location>
        <begin position="120"/>
        <end position="344"/>
    </location>
</feature>
<organism evidence="8 9">
    <name type="scientific">Syntrophomonas zehnderi OL-4</name>
    <dbReference type="NCBI Taxonomy" id="690567"/>
    <lineage>
        <taxon>Bacteria</taxon>
        <taxon>Bacillati</taxon>
        <taxon>Bacillota</taxon>
        <taxon>Clostridia</taxon>
        <taxon>Eubacteriales</taxon>
        <taxon>Syntrophomonadaceae</taxon>
        <taxon>Syntrophomonas</taxon>
    </lineage>
</organism>
<feature type="transmembrane region" description="Helical" evidence="6">
    <location>
        <begin position="612"/>
        <end position="636"/>
    </location>
</feature>
<dbReference type="GO" id="GO:0022857">
    <property type="term" value="F:transmembrane transporter activity"/>
    <property type="evidence" value="ECO:0007669"/>
    <property type="project" value="InterPro"/>
</dbReference>
<dbReference type="OrthoDB" id="9782006at2"/>
<feature type="transmembrane region" description="Helical" evidence="6">
    <location>
        <begin position="568"/>
        <end position="592"/>
    </location>
</feature>
<dbReference type="AlphaFoldDB" id="A0A0E4G9Y0"/>
<evidence type="ECO:0000256" key="1">
    <source>
        <dbReference type="ARBA" id="ARBA00004651"/>
    </source>
</evidence>
<evidence type="ECO:0000256" key="4">
    <source>
        <dbReference type="ARBA" id="ARBA00022989"/>
    </source>
</evidence>
<dbReference type="Pfam" id="PF03176">
    <property type="entry name" value="MMPL"/>
    <property type="match status" value="2"/>
</dbReference>
<keyword evidence="5 6" id="KW-0472">Membrane</keyword>
<keyword evidence="3 6" id="KW-0812">Transmembrane</keyword>
<dbReference type="InterPro" id="IPR004869">
    <property type="entry name" value="MMPL_dom"/>
</dbReference>
<feature type="transmembrane region" description="Helical" evidence="6">
    <location>
        <begin position="308"/>
        <end position="330"/>
    </location>
</feature>
<feature type="transmembrane region" description="Helical" evidence="6">
    <location>
        <begin position="176"/>
        <end position="203"/>
    </location>
</feature>
<feature type="domain" description="Membrane transport protein MMPL" evidence="7">
    <location>
        <begin position="460"/>
        <end position="671"/>
    </location>
</feature>
<dbReference type="PRINTS" id="PR00702">
    <property type="entry name" value="ACRIFLAVINRP"/>
</dbReference>
<feature type="transmembrane region" description="Helical" evidence="6">
    <location>
        <begin position="223"/>
        <end position="250"/>
    </location>
</feature>
<name>A0A0E4G9Y0_9FIRM</name>
<evidence type="ECO:0000256" key="2">
    <source>
        <dbReference type="ARBA" id="ARBA00022475"/>
    </source>
</evidence>
<feature type="transmembrane region" description="Helical" evidence="6">
    <location>
        <begin position="526"/>
        <end position="556"/>
    </location>
</feature>
<feature type="transmembrane region" description="Helical" evidence="6">
    <location>
        <begin position="648"/>
        <end position="670"/>
    </location>
</feature>
<keyword evidence="9" id="KW-1185">Reference proteome</keyword>
<dbReference type="RefSeq" id="WP_046494605.1">
    <property type="nucleotide sequence ID" value="NZ_CGIH01000002.1"/>
</dbReference>
<evidence type="ECO:0000259" key="7">
    <source>
        <dbReference type="Pfam" id="PF03176"/>
    </source>
</evidence>
<evidence type="ECO:0000256" key="5">
    <source>
        <dbReference type="ARBA" id="ARBA00023136"/>
    </source>
</evidence>
<dbReference type="GO" id="GO:0005886">
    <property type="term" value="C:plasma membrane"/>
    <property type="evidence" value="ECO:0007669"/>
    <property type="project" value="UniProtKB-SubCell"/>
</dbReference>
<dbReference type="STRING" id="690567.76"/>
<evidence type="ECO:0000256" key="3">
    <source>
        <dbReference type="ARBA" id="ARBA00022692"/>
    </source>
</evidence>